<comment type="caution">
    <text evidence="3">The sequence shown here is derived from an EMBL/GenBank/DDBJ whole genome shotgun (WGS) entry which is preliminary data.</text>
</comment>
<dbReference type="InterPro" id="IPR014044">
    <property type="entry name" value="CAP_dom"/>
</dbReference>
<dbReference type="InterPro" id="IPR014258">
    <property type="entry name" value="CAP_domain_YkwD-like"/>
</dbReference>
<feature type="domain" description="SCP" evidence="2">
    <location>
        <begin position="144"/>
        <end position="256"/>
    </location>
</feature>
<reference evidence="3 4" key="1">
    <citation type="submission" date="2020-01" db="EMBL/GenBank/DDBJ databases">
        <title>A novel Bacillus sp. from Pasinler.</title>
        <authorList>
            <person name="Adiguzel A."/>
            <person name="Ay H."/>
            <person name="Baltaci M.O."/>
        </authorList>
    </citation>
    <scope>NUCLEOTIDE SEQUENCE [LARGE SCALE GENOMIC DNA]</scope>
    <source>
        <strain evidence="3 4">P1</strain>
    </source>
</reference>
<sequence length="259" mass="29499">MTNTTNPTTVNENPYRFVNNRNGLNGEDVRDNFNKYHHKRNDDDNISALYTTQNSKNYPHTKAIVIQEAKYDFVKVDGEQKDQIINKIQKYADKFQQKTGQKQQPPVDQKQPTQPEQAQPETQNKEQAQKPAAGISEFVQKVIDLTNQQRKSNGLKPLTADPALSNVALKKSQDMEQNNYFSHTSPTYGSPFDMIRDFGIDYKSAGENIAQGQKTPEEVVKAWMNSEGHRANILNANFTHIGVGFEESGYHWTQMFIGK</sequence>
<organism evidence="3 4">
    <name type="scientific">Pallidibacillus pasinlerensis</name>
    <dbReference type="NCBI Taxonomy" id="2703818"/>
    <lineage>
        <taxon>Bacteria</taxon>
        <taxon>Bacillati</taxon>
        <taxon>Bacillota</taxon>
        <taxon>Bacilli</taxon>
        <taxon>Bacillales</taxon>
        <taxon>Bacillaceae</taxon>
        <taxon>Pallidibacillus</taxon>
    </lineage>
</organism>
<dbReference type="InterPro" id="IPR035940">
    <property type="entry name" value="CAP_sf"/>
</dbReference>
<keyword evidence="4" id="KW-1185">Reference proteome</keyword>
<accession>A0ABX0A0U7</accession>
<feature type="compositionally biased region" description="Low complexity" evidence="1">
    <location>
        <begin position="101"/>
        <end position="122"/>
    </location>
</feature>
<evidence type="ECO:0000256" key="1">
    <source>
        <dbReference type="SAM" id="MobiDB-lite"/>
    </source>
</evidence>
<dbReference type="NCBIfam" id="TIGR02909">
    <property type="entry name" value="spore_YkwD"/>
    <property type="match status" value="1"/>
</dbReference>
<gene>
    <name evidence="3" type="ORF">GW534_01545</name>
</gene>
<protein>
    <submittedName>
        <fullName evidence="3">SCP-like extracellular protein</fullName>
    </submittedName>
</protein>
<proteinExistence type="predicted"/>
<evidence type="ECO:0000313" key="3">
    <source>
        <dbReference type="EMBL" id="NCU16457.1"/>
    </source>
</evidence>
<dbReference type="Pfam" id="PF00188">
    <property type="entry name" value="CAP"/>
    <property type="match status" value="1"/>
</dbReference>
<evidence type="ECO:0000259" key="2">
    <source>
        <dbReference type="Pfam" id="PF00188"/>
    </source>
</evidence>
<dbReference type="EMBL" id="JAACYS010000004">
    <property type="protein sequence ID" value="NCU16457.1"/>
    <property type="molecule type" value="Genomic_DNA"/>
</dbReference>
<feature type="region of interest" description="Disordered" evidence="1">
    <location>
        <begin position="95"/>
        <end position="131"/>
    </location>
</feature>
<dbReference type="PANTHER" id="PTHR31157:SF1">
    <property type="entry name" value="SCP DOMAIN-CONTAINING PROTEIN"/>
    <property type="match status" value="1"/>
</dbReference>
<dbReference type="SUPFAM" id="SSF55797">
    <property type="entry name" value="PR-1-like"/>
    <property type="match status" value="1"/>
</dbReference>
<evidence type="ECO:0000313" key="4">
    <source>
        <dbReference type="Proteomes" id="UP000743899"/>
    </source>
</evidence>
<dbReference type="CDD" id="cd05379">
    <property type="entry name" value="CAP_bacterial"/>
    <property type="match status" value="1"/>
</dbReference>
<dbReference type="PANTHER" id="PTHR31157">
    <property type="entry name" value="SCP DOMAIN-CONTAINING PROTEIN"/>
    <property type="match status" value="1"/>
</dbReference>
<dbReference type="Gene3D" id="3.40.33.10">
    <property type="entry name" value="CAP"/>
    <property type="match status" value="1"/>
</dbReference>
<dbReference type="Proteomes" id="UP000743899">
    <property type="component" value="Unassembled WGS sequence"/>
</dbReference>
<name>A0ABX0A0U7_9BACI</name>